<proteinExistence type="predicted"/>
<reference evidence="2" key="1">
    <citation type="submission" date="2017-09" db="EMBL/GenBank/DDBJ databases">
        <title>Depth-based differentiation of microbial function through sediment-hosted aquifers and enrichment of novel symbionts in the deep terrestrial subsurface.</title>
        <authorList>
            <person name="Probst A.J."/>
            <person name="Ladd B."/>
            <person name="Jarett J.K."/>
            <person name="Geller-Mcgrath D.E."/>
            <person name="Sieber C.M.K."/>
            <person name="Emerson J.B."/>
            <person name="Anantharaman K."/>
            <person name="Thomas B.C."/>
            <person name="Malmstrom R."/>
            <person name="Stieglmeier M."/>
            <person name="Klingl A."/>
            <person name="Woyke T."/>
            <person name="Ryan C.M."/>
            <person name="Banfield J.F."/>
        </authorList>
    </citation>
    <scope>NUCLEOTIDE SEQUENCE [LARGE SCALE GENOMIC DNA]</scope>
</reference>
<dbReference type="AlphaFoldDB" id="A0A2M7SCY5"/>
<dbReference type="Gene3D" id="1.10.1220.10">
    <property type="entry name" value="Met repressor-like"/>
    <property type="match status" value="1"/>
</dbReference>
<dbReference type="InterPro" id="IPR013321">
    <property type="entry name" value="Arc_rbn_hlx_hlx"/>
</dbReference>
<accession>A0A2M7SCY5</accession>
<dbReference type="Proteomes" id="UP000229307">
    <property type="component" value="Unassembled WGS sequence"/>
</dbReference>
<protein>
    <submittedName>
        <fullName evidence="1">Uncharacterized protein</fullName>
    </submittedName>
</protein>
<dbReference type="SUPFAM" id="SSF47598">
    <property type="entry name" value="Ribbon-helix-helix"/>
    <property type="match status" value="1"/>
</dbReference>
<dbReference type="GO" id="GO:0006355">
    <property type="term" value="P:regulation of DNA-templated transcription"/>
    <property type="evidence" value="ECO:0007669"/>
    <property type="project" value="InterPro"/>
</dbReference>
<dbReference type="EMBL" id="PFMR01000140">
    <property type="protein sequence ID" value="PIZ17133.1"/>
    <property type="molecule type" value="Genomic_DNA"/>
</dbReference>
<evidence type="ECO:0000313" key="1">
    <source>
        <dbReference type="EMBL" id="PIZ17133.1"/>
    </source>
</evidence>
<name>A0A2M7SCY5_9BACT</name>
<gene>
    <name evidence="1" type="ORF">COY52_05100</name>
</gene>
<comment type="caution">
    <text evidence="1">The sequence shown here is derived from an EMBL/GenBank/DDBJ whole genome shotgun (WGS) entry which is preliminary data.</text>
</comment>
<sequence>MGTIRLTVTIPEKEYKKIEDEKRKKGINRSALVQEMIGVYFKNEEERQNVARYIEGYRRKPEKASPALDKAQAETLGEF</sequence>
<dbReference type="InterPro" id="IPR010985">
    <property type="entry name" value="Ribbon_hlx_hlx"/>
</dbReference>
<organism evidence="1 2">
    <name type="scientific">Candidatus Desantisbacteria bacterium CG_4_10_14_0_8_um_filter_48_22</name>
    <dbReference type="NCBI Taxonomy" id="1974543"/>
    <lineage>
        <taxon>Bacteria</taxon>
        <taxon>Candidatus Desantisiibacteriota</taxon>
    </lineage>
</organism>
<evidence type="ECO:0000313" key="2">
    <source>
        <dbReference type="Proteomes" id="UP000229307"/>
    </source>
</evidence>